<name>S5DL66_9ACTN</name>
<keyword evidence="1" id="KW-0238">DNA-binding</keyword>
<proteinExistence type="predicted"/>
<dbReference type="PROSITE" id="PS50937">
    <property type="entry name" value="HTH_MERR_2"/>
    <property type="match status" value="1"/>
</dbReference>
<reference evidence="3" key="1">
    <citation type="journal article" date="2013" name="Sci. Rep.">
        <title>Metagenomics uncovers a new group of low GC and ultra-small marine Actinobacteria.</title>
        <authorList>
            <person name="Ghai R."/>
            <person name="Mizuno C.M."/>
            <person name="Picazo A."/>
            <person name="Camacho A."/>
            <person name="Rodriguez-Valera F."/>
        </authorList>
    </citation>
    <scope>NUCLEOTIDE SEQUENCE</scope>
</reference>
<dbReference type="PANTHER" id="PTHR30204:SF58">
    <property type="entry name" value="HTH-TYPE TRANSCRIPTIONAL REGULATOR YFMP"/>
    <property type="match status" value="1"/>
</dbReference>
<dbReference type="SMART" id="SM00422">
    <property type="entry name" value="HTH_MERR"/>
    <property type="match status" value="1"/>
</dbReference>
<dbReference type="EMBL" id="KC811137">
    <property type="protein sequence ID" value="AGQ19616.1"/>
    <property type="molecule type" value="Genomic_DNA"/>
</dbReference>
<accession>S5DL66</accession>
<evidence type="ECO:0000259" key="2">
    <source>
        <dbReference type="PROSITE" id="PS50937"/>
    </source>
</evidence>
<dbReference type="GO" id="GO:0003677">
    <property type="term" value="F:DNA binding"/>
    <property type="evidence" value="ECO:0007669"/>
    <property type="project" value="UniProtKB-KW"/>
</dbReference>
<dbReference type="Pfam" id="PF13411">
    <property type="entry name" value="MerR_1"/>
    <property type="match status" value="1"/>
</dbReference>
<dbReference type="GO" id="GO:0003700">
    <property type="term" value="F:DNA-binding transcription factor activity"/>
    <property type="evidence" value="ECO:0007669"/>
    <property type="project" value="InterPro"/>
</dbReference>
<organism evidence="3">
    <name type="scientific">Candidatus Actinomarina minuta</name>
    <dbReference type="NCBI Taxonomy" id="1389454"/>
    <lineage>
        <taxon>Bacteria</taxon>
        <taxon>Bacillati</taxon>
        <taxon>Actinomycetota</taxon>
        <taxon>Actinomycetes</taxon>
        <taxon>Candidatus Actinomarinidae</taxon>
        <taxon>Candidatus Actinomarinales</taxon>
        <taxon>Candidatus Actinomarineae</taxon>
        <taxon>Candidatus Actinomarinaceae</taxon>
        <taxon>Candidatus Actinomarina</taxon>
    </lineage>
</organism>
<sequence>MNIGEVVKTIKKDYPSISISRIRFLEKEGLIKPKRSTGGTRVFTLKDIDRILNILDLQENQYYSLKAIKNNISLISNKNLKKISIKEYTKHDILKLSGLSTNDYYQLIKYEFELEQNVFYLEDLERLKAWSYFFDIGLHPRNFTVLKSVSDRMVGFIDHLTSNLHDDDKVIKEDIVDNLSKIFKGQILKNQ</sequence>
<dbReference type="InterPro" id="IPR000551">
    <property type="entry name" value="MerR-type_HTH_dom"/>
</dbReference>
<feature type="domain" description="HTH merR-type" evidence="2">
    <location>
        <begin position="1"/>
        <end position="74"/>
    </location>
</feature>
<dbReference type="SUPFAM" id="SSF46955">
    <property type="entry name" value="Putative DNA-binding domain"/>
    <property type="match status" value="1"/>
</dbReference>
<dbReference type="Gene3D" id="1.10.1660.10">
    <property type="match status" value="1"/>
</dbReference>
<evidence type="ECO:0000256" key="1">
    <source>
        <dbReference type="ARBA" id="ARBA00023125"/>
    </source>
</evidence>
<dbReference type="InterPro" id="IPR047057">
    <property type="entry name" value="MerR_fam"/>
</dbReference>
<dbReference type="InterPro" id="IPR009061">
    <property type="entry name" value="DNA-bd_dom_put_sf"/>
</dbReference>
<protein>
    <submittedName>
        <fullName evidence="3">MedDCM-OCT-S40-C199-cds2</fullName>
    </submittedName>
</protein>
<dbReference type="CDD" id="cd00592">
    <property type="entry name" value="HTH_MerR-like"/>
    <property type="match status" value="1"/>
</dbReference>
<evidence type="ECO:0000313" key="3">
    <source>
        <dbReference type="EMBL" id="AGQ19616.1"/>
    </source>
</evidence>
<dbReference type="PANTHER" id="PTHR30204">
    <property type="entry name" value="REDOX-CYCLING DRUG-SENSING TRANSCRIPTIONAL ACTIVATOR SOXR"/>
    <property type="match status" value="1"/>
</dbReference>
<dbReference type="AlphaFoldDB" id="S5DL66"/>